<name>A0A085M914_9BILA</name>
<dbReference type="AlphaFoldDB" id="A0A085M914"/>
<proteinExistence type="predicted"/>
<accession>A0A085M914</accession>
<dbReference type="Proteomes" id="UP000030764">
    <property type="component" value="Unassembled WGS sequence"/>
</dbReference>
<organism evidence="1 3">
    <name type="scientific">Trichuris suis</name>
    <name type="common">pig whipworm</name>
    <dbReference type="NCBI Taxonomy" id="68888"/>
    <lineage>
        <taxon>Eukaryota</taxon>
        <taxon>Metazoa</taxon>
        <taxon>Ecdysozoa</taxon>
        <taxon>Nematoda</taxon>
        <taxon>Enoplea</taxon>
        <taxon>Dorylaimia</taxon>
        <taxon>Trichinellida</taxon>
        <taxon>Trichuridae</taxon>
        <taxon>Trichuris</taxon>
    </lineage>
</organism>
<evidence type="ECO:0000313" key="1">
    <source>
        <dbReference type="EMBL" id="KFD53710.1"/>
    </source>
</evidence>
<evidence type="ECO:0000313" key="2">
    <source>
        <dbReference type="EMBL" id="KFD72425.1"/>
    </source>
</evidence>
<dbReference type="EMBL" id="KL367477">
    <property type="protein sequence ID" value="KFD72425.1"/>
    <property type="molecule type" value="Genomic_DNA"/>
</dbReference>
<gene>
    <name evidence="1" type="ORF">M513_05415</name>
    <name evidence="2" type="ORF">M514_05415</name>
</gene>
<reference evidence="1 3" key="1">
    <citation type="journal article" date="2014" name="Nat. Genet.">
        <title>Genome and transcriptome of the porcine whipworm Trichuris suis.</title>
        <authorList>
            <person name="Jex A.R."/>
            <person name="Nejsum P."/>
            <person name="Schwarz E.M."/>
            <person name="Hu L."/>
            <person name="Young N.D."/>
            <person name="Hall R.S."/>
            <person name="Korhonen P.K."/>
            <person name="Liao S."/>
            <person name="Thamsborg S."/>
            <person name="Xia J."/>
            <person name="Xu P."/>
            <person name="Wang S."/>
            <person name="Scheerlinck J.P."/>
            <person name="Hofmann A."/>
            <person name="Sternberg P.W."/>
            <person name="Wang J."/>
            <person name="Gasser R.B."/>
        </authorList>
    </citation>
    <scope>NUCLEOTIDE SEQUENCE [LARGE SCALE GENOMIC DNA]</scope>
    <source>
        <strain evidence="2">DCEP-RM93F</strain>
        <strain evidence="1">DCEP-RM93M</strain>
    </source>
</reference>
<evidence type="ECO:0000313" key="3">
    <source>
        <dbReference type="Proteomes" id="UP000030764"/>
    </source>
</evidence>
<sequence length="75" mass="8446">MHFNSVKLNRCDDLLIVCRLLRPRAVFIVTADGCLLSNAFALNKTKLSVLSEKRVKSHSASFQRTVDFSELNGLH</sequence>
<dbReference type="EMBL" id="KL363214">
    <property type="protein sequence ID" value="KFD53710.1"/>
    <property type="molecule type" value="Genomic_DNA"/>
</dbReference>
<dbReference type="Proteomes" id="UP000030758">
    <property type="component" value="Unassembled WGS sequence"/>
</dbReference>
<protein>
    <submittedName>
        <fullName evidence="1">Uncharacterized protein</fullName>
    </submittedName>
</protein>
<keyword evidence="3" id="KW-1185">Reference proteome</keyword>